<comment type="domain">
    <text evidence="5">Consists of three domains, a large central CORE domain and two small peripheral domains, NMPbind and LID, which undergo movements during catalysis. The LID domain closes over the site of phosphoryl transfer upon ATP binding. Assembling and dissambling the active center during each catalytic cycle provides an effective means to prevent ATP hydrolysis.</text>
</comment>
<dbReference type="GO" id="GO:0044209">
    <property type="term" value="P:AMP salvage"/>
    <property type="evidence" value="ECO:0007669"/>
    <property type="project" value="UniProtKB-UniRule"/>
</dbReference>
<dbReference type="AlphaFoldDB" id="A0A1H1L997"/>
<keyword evidence="5 7" id="KW-0067">ATP-binding</keyword>
<keyword evidence="5" id="KW-0963">Cytoplasm</keyword>
<accession>A0A1H1L997</accession>
<feature type="binding site" evidence="5">
    <location>
        <position position="122"/>
    </location>
    <ligand>
        <name>ATP</name>
        <dbReference type="ChEBI" id="CHEBI:30616"/>
    </ligand>
</feature>
<dbReference type="UniPathway" id="UPA00588">
    <property type="reaction ID" value="UER00649"/>
</dbReference>
<dbReference type="GO" id="GO:0004017">
    <property type="term" value="F:AMP kinase activity"/>
    <property type="evidence" value="ECO:0007669"/>
    <property type="project" value="UniProtKB-UniRule"/>
</dbReference>
<gene>
    <name evidence="5" type="primary">adk</name>
    <name evidence="8" type="ORF">SAMN04488543_0132</name>
</gene>
<comment type="catalytic activity">
    <reaction evidence="5 7">
        <text>AMP + ATP = 2 ADP</text>
        <dbReference type="Rhea" id="RHEA:12973"/>
        <dbReference type="ChEBI" id="CHEBI:30616"/>
        <dbReference type="ChEBI" id="CHEBI:456215"/>
        <dbReference type="ChEBI" id="CHEBI:456216"/>
        <dbReference type="EC" id="2.7.4.3"/>
    </reaction>
</comment>
<evidence type="ECO:0000256" key="4">
    <source>
        <dbReference type="ARBA" id="ARBA00022777"/>
    </source>
</evidence>
<feature type="binding site" evidence="5">
    <location>
        <position position="167"/>
    </location>
    <ligand>
        <name>ATP</name>
        <dbReference type="ChEBI" id="CHEBI:30616"/>
    </ligand>
</feature>
<dbReference type="Gene3D" id="3.40.50.300">
    <property type="entry name" value="P-loop containing nucleotide triphosphate hydrolases"/>
    <property type="match status" value="1"/>
</dbReference>
<dbReference type="InterPro" id="IPR027417">
    <property type="entry name" value="P-loop_NTPase"/>
</dbReference>
<comment type="subcellular location">
    <subcellularLocation>
        <location evidence="5 7">Cytoplasm</location>
    </subcellularLocation>
</comment>
<dbReference type="GO" id="GO:0005524">
    <property type="term" value="F:ATP binding"/>
    <property type="evidence" value="ECO:0007669"/>
    <property type="project" value="UniProtKB-UniRule"/>
</dbReference>
<dbReference type="RefSeq" id="WP_091416364.1">
    <property type="nucleotide sequence ID" value="NZ_LT629749.1"/>
</dbReference>
<dbReference type="SUPFAM" id="SSF52540">
    <property type="entry name" value="P-loop containing nucleoside triphosphate hydrolases"/>
    <property type="match status" value="1"/>
</dbReference>
<feature type="binding site" evidence="5">
    <location>
        <position position="87"/>
    </location>
    <ligand>
        <name>AMP</name>
        <dbReference type="ChEBI" id="CHEBI:456215"/>
    </ligand>
</feature>
<dbReference type="NCBIfam" id="NF011100">
    <property type="entry name" value="PRK14527.1"/>
    <property type="match status" value="1"/>
</dbReference>
<comment type="caution">
    <text evidence="5">Lacks conserved residue(s) required for the propagation of feature annotation.</text>
</comment>
<feature type="binding site" evidence="5">
    <location>
        <position position="128"/>
    </location>
    <ligand>
        <name>AMP</name>
        <dbReference type="ChEBI" id="CHEBI:456215"/>
    </ligand>
</feature>
<dbReference type="EC" id="2.7.4.3" evidence="5 7"/>
<name>A0A1H1L997_9ACTN</name>
<dbReference type="NCBIfam" id="NF001381">
    <property type="entry name" value="PRK00279.1-3"/>
    <property type="match status" value="1"/>
</dbReference>
<evidence type="ECO:0000256" key="1">
    <source>
        <dbReference type="ARBA" id="ARBA00022679"/>
    </source>
</evidence>
<keyword evidence="9" id="KW-1185">Reference proteome</keyword>
<comment type="subunit">
    <text evidence="5 7">Monomer.</text>
</comment>
<dbReference type="Proteomes" id="UP000199092">
    <property type="component" value="Chromosome I"/>
</dbReference>
<keyword evidence="2 5" id="KW-0545">Nucleotide biosynthesis</keyword>
<dbReference type="CDD" id="cd01428">
    <property type="entry name" value="ADK"/>
    <property type="match status" value="1"/>
</dbReference>
<evidence type="ECO:0000256" key="3">
    <source>
        <dbReference type="ARBA" id="ARBA00022741"/>
    </source>
</evidence>
<dbReference type="InterPro" id="IPR000850">
    <property type="entry name" value="Adenylat/UMP-CMP_kin"/>
</dbReference>
<keyword evidence="4 5" id="KW-0418">Kinase</keyword>
<evidence type="ECO:0000313" key="8">
    <source>
        <dbReference type="EMBL" id="SDR70615.1"/>
    </source>
</evidence>
<feature type="binding site" evidence="5">
    <location>
        <begin position="52"/>
        <end position="54"/>
    </location>
    <ligand>
        <name>AMP</name>
        <dbReference type="ChEBI" id="CHEBI:456215"/>
    </ligand>
</feature>
<feature type="binding site" evidence="5">
    <location>
        <position position="31"/>
    </location>
    <ligand>
        <name>AMP</name>
        <dbReference type="ChEBI" id="CHEBI:456215"/>
    </ligand>
</feature>
<evidence type="ECO:0000256" key="5">
    <source>
        <dbReference type="HAMAP-Rule" id="MF_00235"/>
    </source>
</evidence>
<feature type="binding site" evidence="5">
    <location>
        <begin position="5"/>
        <end position="10"/>
    </location>
    <ligand>
        <name>ATP</name>
        <dbReference type="ChEBI" id="CHEBI:30616"/>
    </ligand>
</feature>
<dbReference type="InterPro" id="IPR033690">
    <property type="entry name" value="Adenylat_kinase_CS"/>
</dbReference>
<dbReference type="STRING" id="546871.SAMN04488543_0132"/>
<reference evidence="8 9" key="1">
    <citation type="submission" date="2016-10" db="EMBL/GenBank/DDBJ databases">
        <authorList>
            <person name="de Groot N.N."/>
        </authorList>
    </citation>
    <scope>NUCLEOTIDE SEQUENCE [LARGE SCALE GENOMIC DNA]</scope>
    <source>
        <strain evidence="8 9">DSM 21741</strain>
    </source>
</reference>
<comment type="similarity">
    <text evidence="5 6">Belongs to the adenylate kinase family.</text>
</comment>
<dbReference type="GO" id="GO:0005737">
    <property type="term" value="C:cytoplasm"/>
    <property type="evidence" value="ECO:0007669"/>
    <property type="project" value="UniProtKB-SubCell"/>
</dbReference>
<evidence type="ECO:0000313" key="9">
    <source>
        <dbReference type="Proteomes" id="UP000199092"/>
    </source>
</evidence>
<feature type="binding site" evidence="5">
    <location>
        <begin position="80"/>
        <end position="83"/>
    </location>
    <ligand>
        <name>AMP</name>
        <dbReference type="ChEBI" id="CHEBI:456215"/>
    </ligand>
</feature>
<evidence type="ECO:0000256" key="6">
    <source>
        <dbReference type="RuleBase" id="RU003330"/>
    </source>
</evidence>
<keyword evidence="3 5" id="KW-0547">Nucleotide-binding</keyword>
<sequence>MGPPGAGKGTQSNRVADRCRVPAISTGDIFRALQTADTPLAAQVRDTMAGGGYVDDDTTNAIVADRLAGTDCRHGFVLDGYPRTLPQVRTLDAMLAASGGPLDVVIALQTDEEELVHRLLRRGREQGRTDDTEGTIRTRLALYADQTAPLIAEYRQRGLLAEVDGLGPVDLVTHRINQALTALPS</sequence>
<dbReference type="Pfam" id="PF00406">
    <property type="entry name" value="ADK"/>
    <property type="match status" value="1"/>
</dbReference>
<keyword evidence="1 5" id="KW-0808">Transferase</keyword>
<evidence type="ECO:0000256" key="7">
    <source>
        <dbReference type="RuleBase" id="RU003331"/>
    </source>
</evidence>
<evidence type="ECO:0000256" key="2">
    <source>
        <dbReference type="ARBA" id="ARBA00022727"/>
    </source>
</evidence>
<dbReference type="HAMAP" id="MF_00235">
    <property type="entry name" value="Adenylate_kinase_Adk"/>
    <property type="match status" value="1"/>
</dbReference>
<comment type="function">
    <text evidence="5">Catalyzes the reversible transfer of the terminal phosphate group between ATP and AMP. Plays an important role in cellular energy homeostasis and in adenine nucleotide metabolism.</text>
</comment>
<dbReference type="PANTHER" id="PTHR23359">
    <property type="entry name" value="NUCLEOTIDE KINASE"/>
    <property type="match status" value="1"/>
</dbReference>
<dbReference type="EMBL" id="LT629749">
    <property type="protein sequence ID" value="SDR70615.1"/>
    <property type="molecule type" value="Genomic_DNA"/>
</dbReference>
<dbReference type="PROSITE" id="PS00113">
    <property type="entry name" value="ADENYLATE_KINASE"/>
    <property type="match status" value="1"/>
</dbReference>
<protein>
    <recommendedName>
        <fullName evidence="5 7">Adenylate kinase</fullName>
        <shortName evidence="5">AK</shortName>
        <ecNumber evidence="5 7">2.7.4.3</ecNumber>
    </recommendedName>
    <alternativeName>
        <fullName evidence="5">ATP-AMP transphosphorylase</fullName>
    </alternativeName>
    <alternativeName>
        <fullName evidence="5">ATP:AMP phosphotransferase</fullName>
    </alternativeName>
    <alternativeName>
        <fullName evidence="5">Adenylate monophosphate kinase</fullName>
    </alternativeName>
</protein>
<feature type="binding site" evidence="5">
    <location>
        <position position="139"/>
    </location>
    <ligand>
        <name>AMP</name>
        <dbReference type="ChEBI" id="CHEBI:456215"/>
    </ligand>
</feature>
<organism evidence="8 9">
    <name type="scientific">Friedmanniella luteola</name>
    <dbReference type="NCBI Taxonomy" id="546871"/>
    <lineage>
        <taxon>Bacteria</taxon>
        <taxon>Bacillati</taxon>
        <taxon>Actinomycetota</taxon>
        <taxon>Actinomycetes</taxon>
        <taxon>Propionibacteriales</taxon>
        <taxon>Nocardioidaceae</taxon>
        <taxon>Friedmanniella</taxon>
    </lineage>
</organism>
<feature type="binding site" evidence="5">
    <location>
        <position position="26"/>
    </location>
    <ligand>
        <name>AMP</name>
        <dbReference type="ChEBI" id="CHEBI:456215"/>
    </ligand>
</feature>
<comment type="pathway">
    <text evidence="5">Purine metabolism; AMP biosynthesis via salvage pathway; AMP from ADP: step 1/1.</text>
</comment>
<dbReference type="OrthoDB" id="9805030at2"/>
<proteinExistence type="inferred from homology"/>
<dbReference type="PRINTS" id="PR00094">
    <property type="entry name" value="ADENYLTKNASE"/>
</dbReference>
<dbReference type="NCBIfam" id="NF011105">
    <property type="entry name" value="PRK14532.1"/>
    <property type="match status" value="1"/>
</dbReference>
<feature type="region of interest" description="NMP" evidence="5">
    <location>
        <begin position="25"/>
        <end position="54"/>
    </location>
</feature>